<dbReference type="Proteomes" id="UP000032544">
    <property type="component" value="Unassembled WGS sequence"/>
</dbReference>
<reference evidence="3 4" key="1">
    <citation type="submission" date="2014-09" db="EMBL/GenBank/DDBJ databases">
        <title>Draft Genome Sequence of Draconibacterium sp. JN14CK-3.</title>
        <authorList>
            <person name="Dong C."/>
            <person name="Lai Q."/>
            <person name="Shao Z."/>
        </authorList>
    </citation>
    <scope>NUCLEOTIDE SEQUENCE [LARGE SCALE GENOMIC DNA]</scope>
    <source>
        <strain evidence="3 4">JN14CK-3</strain>
    </source>
</reference>
<sequence>MRHLIITALVLVGAFCARAEQSDQERITKINAPINIASEDSKKSFIAPHETNLKSGSVLNSDFQVEFVNFPENAKPAFLYAVSIYENLISSPIPIKVRATWKGVGTNVLASSAPSSMYRNFKGARLSNVYYPVALAEKLAEKELNGTEADIECAFNSSINWYFGINGDCPSNEYDFVTVVLHELVHGLGFVGFFDVENNQGIIDNSADAPSIYDVYVYNQLNQQIADANLFSRPSATLAEQLLSNNLVLKNQSNTESVKVYAPQSWNIGTSIYHYPENEFSQGDANALMTPFIYRGEAIHYPGDKTMDILAQMGWKSVSFDGYEIKDFEEPCEKLPVFVEVGGEMDVDQSSVKINFSTDNFATSQTVSLTYNSNTNQFEGDLPLNNAQGKIYYYYEAKTTGNVAYSYPERAPEQKLSFRIGEDYYPPVLQHNPEKLVNADSPVMNFAAVASDNVGVNRVEVQYRINGQDQEPFILSKAGADNYAGKLEFPTQLFSDDVVEYRIIAIDNTSRENQRRMPASGYYNVSVFETKEALAGYFNNFDSPNTDFEISDFEVTLPAGFSSGNLHTINPYPESQADNQKYNLLAQLKYPIVLEENGLMSFDEVVLVEPGVEGTVYTEDQFWDFVIVEASKNNGKSWLPITDGYDSSVDDLWSSQFTGSLKSAVSQAAGAENMFLKQTINLTDNTGFEAGDTVIFRFRLASDKATTGWGWAIDNLSIQQVTTDVNEELAANEVSIYPNPFKSSIYIDGFRSETADDVEVTITDLYGKTVHRETLYNAAYSGKIKIDLPNVAPGVYMASISDNYLNTITQKIIKN</sequence>
<feature type="domain" description="Secretion system C-terminal sorting" evidence="2">
    <location>
        <begin position="736"/>
        <end position="813"/>
    </location>
</feature>
<evidence type="ECO:0000259" key="2">
    <source>
        <dbReference type="Pfam" id="PF18962"/>
    </source>
</evidence>
<accession>A0A0D8J7V9</accession>
<dbReference type="PATRIC" id="fig|1544798.3.peg.3314"/>
<evidence type="ECO:0000256" key="1">
    <source>
        <dbReference type="SAM" id="SignalP"/>
    </source>
</evidence>
<dbReference type="RefSeq" id="WP_045031287.1">
    <property type="nucleotide sequence ID" value="NZ_JRHC01000004.1"/>
</dbReference>
<comment type="caution">
    <text evidence="3">The sequence shown here is derived from an EMBL/GenBank/DDBJ whole genome shotgun (WGS) entry which is preliminary data.</text>
</comment>
<dbReference type="AlphaFoldDB" id="A0A0D8J7V9"/>
<evidence type="ECO:0000313" key="4">
    <source>
        <dbReference type="Proteomes" id="UP000032544"/>
    </source>
</evidence>
<dbReference type="EMBL" id="JRHC01000004">
    <property type="protein sequence ID" value="KJF42864.1"/>
    <property type="molecule type" value="Genomic_DNA"/>
</dbReference>
<dbReference type="Pfam" id="PF18962">
    <property type="entry name" value="Por_Secre_tail"/>
    <property type="match status" value="1"/>
</dbReference>
<feature type="signal peptide" evidence="1">
    <location>
        <begin position="1"/>
        <end position="19"/>
    </location>
</feature>
<dbReference type="InterPro" id="IPR026444">
    <property type="entry name" value="Secre_tail"/>
</dbReference>
<proteinExistence type="predicted"/>
<evidence type="ECO:0000313" key="3">
    <source>
        <dbReference type="EMBL" id="KJF42864.1"/>
    </source>
</evidence>
<gene>
    <name evidence="3" type="ORF">LH29_15735</name>
</gene>
<name>A0A0D8J7V9_9BACT</name>
<dbReference type="NCBIfam" id="TIGR04183">
    <property type="entry name" value="Por_Secre_tail"/>
    <property type="match status" value="1"/>
</dbReference>
<dbReference type="Gene3D" id="2.60.120.260">
    <property type="entry name" value="Galactose-binding domain-like"/>
    <property type="match status" value="1"/>
</dbReference>
<organism evidence="3 4">
    <name type="scientific">Draconibacterium sediminis</name>
    <dbReference type="NCBI Taxonomy" id="1544798"/>
    <lineage>
        <taxon>Bacteria</taxon>
        <taxon>Pseudomonadati</taxon>
        <taxon>Bacteroidota</taxon>
        <taxon>Bacteroidia</taxon>
        <taxon>Marinilabiliales</taxon>
        <taxon>Prolixibacteraceae</taxon>
        <taxon>Draconibacterium</taxon>
    </lineage>
</organism>
<feature type="chain" id="PRO_5002330753" description="Secretion system C-terminal sorting domain-containing protein" evidence="1">
    <location>
        <begin position="20"/>
        <end position="815"/>
    </location>
</feature>
<protein>
    <recommendedName>
        <fullName evidence="2">Secretion system C-terminal sorting domain-containing protein</fullName>
    </recommendedName>
</protein>
<keyword evidence="1" id="KW-0732">Signal</keyword>
<dbReference type="OrthoDB" id="614750at2"/>
<keyword evidence="4" id="KW-1185">Reference proteome</keyword>
<dbReference type="STRING" id="1544798.LH29_15735"/>